<comment type="caution">
    <text evidence="1">The sequence shown here is derived from an EMBL/GenBank/DDBJ whole genome shotgun (WGS) entry which is preliminary data.</text>
</comment>
<accession>A0A8K0K0Z3</accession>
<evidence type="ECO:0000313" key="2">
    <source>
        <dbReference type="Proteomes" id="UP000792457"/>
    </source>
</evidence>
<dbReference type="Proteomes" id="UP000792457">
    <property type="component" value="Unassembled WGS sequence"/>
</dbReference>
<protein>
    <submittedName>
        <fullName evidence="1">Uncharacterized protein</fullName>
    </submittedName>
</protein>
<evidence type="ECO:0000313" key="1">
    <source>
        <dbReference type="EMBL" id="KAG8226300.1"/>
    </source>
</evidence>
<reference evidence="1" key="2">
    <citation type="submission" date="2017-10" db="EMBL/GenBank/DDBJ databases">
        <title>Ladona fulva Genome sequencing and assembly.</title>
        <authorList>
            <person name="Murali S."/>
            <person name="Richards S."/>
            <person name="Bandaranaike D."/>
            <person name="Bellair M."/>
            <person name="Blankenburg K."/>
            <person name="Chao H."/>
            <person name="Dinh H."/>
            <person name="Doddapaneni H."/>
            <person name="Dugan-Rocha S."/>
            <person name="Elkadiri S."/>
            <person name="Gnanaolivu R."/>
            <person name="Hernandez B."/>
            <person name="Skinner E."/>
            <person name="Javaid M."/>
            <person name="Lee S."/>
            <person name="Li M."/>
            <person name="Ming W."/>
            <person name="Munidasa M."/>
            <person name="Muniz J."/>
            <person name="Nguyen L."/>
            <person name="Hughes D."/>
            <person name="Osuji N."/>
            <person name="Pu L.-L."/>
            <person name="Puazo M."/>
            <person name="Qu C."/>
            <person name="Quiroz J."/>
            <person name="Raj R."/>
            <person name="Weissenberger G."/>
            <person name="Xin Y."/>
            <person name="Zou X."/>
            <person name="Han Y."/>
            <person name="Worley K."/>
            <person name="Muzny D."/>
            <person name="Gibbs R."/>
        </authorList>
    </citation>
    <scope>NUCLEOTIDE SEQUENCE</scope>
    <source>
        <strain evidence="1">Sampled in the wild</strain>
    </source>
</reference>
<proteinExistence type="predicted"/>
<gene>
    <name evidence="1" type="ORF">J437_LFUL002739</name>
</gene>
<reference evidence="1" key="1">
    <citation type="submission" date="2013-04" db="EMBL/GenBank/DDBJ databases">
        <authorList>
            <person name="Qu J."/>
            <person name="Murali S.C."/>
            <person name="Bandaranaike D."/>
            <person name="Bellair M."/>
            <person name="Blankenburg K."/>
            <person name="Chao H."/>
            <person name="Dinh H."/>
            <person name="Doddapaneni H."/>
            <person name="Downs B."/>
            <person name="Dugan-Rocha S."/>
            <person name="Elkadiri S."/>
            <person name="Gnanaolivu R.D."/>
            <person name="Hernandez B."/>
            <person name="Javaid M."/>
            <person name="Jayaseelan J.C."/>
            <person name="Lee S."/>
            <person name="Li M."/>
            <person name="Ming W."/>
            <person name="Munidasa M."/>
            <person name="Muniz J."/>
            <person name="Nguyen L."/>
            <person name="Ongeri F."/>
            <person name="Osuji N."/>
            <person name="Pu L.-L."/>
            <person name="Puazo M."/>
            <person name="Qu C."/>
            <person name="Quiroz J."/>
            <person name="Raj R."/>
            <person name="Weissenberger G."/>
            <person name="Xin Y."/>
            <person name="Zou X."/>
            <person name="Han Y."/>
            <person name="Richards S."/>
            <person name="Worley K."/>
            <person name="Muzny D."/>
            <person name="Gibbs R."/>
        </authorList>
    </citation>
    <scope>NUCLEOTIDE SEQUENCE</scope>
    <source>
        <strain evidence="1">Sampled in the wild</strain>
    </source>
</reference>
<dbReference type="AlphaFoldDB" id="A0A8K0K0Z3"/>
<organism evidence="1 2">
    <name type="scientific">Ladona fulva</name>
    <name type="common">Scarce chaser dragonfly</name>
    <name type="synonym">Libellula fulva</name>
    <dbReference type="NCBI Taxonomy" id="123851"/>
    <lineage>
        <taxon>Eukaryota</taxon>
        <taxon>Metazoa</taxon>
        <taxon>Ecdysozoa</taxon>
        <taxon>Arthropoda</taxon>
        <taxon>Hexapoda</taxon>
        <taxon>Insecta</taxon>
        <taxon>Pterygota</taxon>
        <taxon>Palaeoptera</taxon>
        <taxon>Odonata</taxon>
        <taxon>Epiprocta</taxon>
        <taxon>Anisoptera</taxon>
        <taxon>Libelluloidea</taxon>
        <taxon>Libellulidae</taxon>
        <taxon>Ladona</taxon>
    </lineage>
</organism>
<sequence>MEQSESTDPPVGRVMEAIQDAAELFRSSLGNREILSSGTLVLWYISREREFTLALSGLMRQCQHSQWWLFVDYSEISLKAVLLHNGNSSASLSVGQCASEGKIPKRLTKRYVSLMPSGGLRRVGVDASERGVCLKCLACPSVISYALQCNIANTPCQESDVANMIV</sequence>
<dbReference type="EMBL" id="KZ308274">
    <property type="protein sequence ID" value="KAG8226300.1"/>
    <property type="molecule type" value="Genomic_DNA"/>
</dbReference>
<name>A0A8K0K0Z3_LADFU</name>
<keyword evidence="2" id="KW-1185">Reference proteome</keyword>